<keyword evidence="2" id="KW-1185">Reference proteome</keyword>
<organism evidence="1 2">
    <name type="scientific">Parelaphostrongylus tenuis</name>
    <name type="common">Meningeal worm</name>
    <dbReference type="NCBI Taxonomy" id="148309"/>
    <lineage>
        <taxon>Eukaryota</taxon>
        <taxon>Metazoa</taxon>
        <taxon>Ecdysozoa</taxon>
        <taxon>Nematoda</taxon>
        <taxon>Chromadorea</taxon>
        <taxon>Rhabditida</taxon>
        <taxon>Rhabditina</taxon>
        <taxon>Rhabditomorpha</taxon>
        <taxon>Strongyloidea</taxon>
        <taxon>Metastrongylidae</taxon>
        <taxon>Parelaphostrongylus</taxon>
    </lineage>
</organism>
<dbReference type="AlphaFoldDB" id="A0AAD5R0I2"/>
<evidence type="ECO:0000313" key="2">
    <source>
        <dbReference type="Proteomes" id="UP001196413"/>
    </source>
</evidence>
<reference evidence="1" key="1">
    <citation type="submission" date="2021-06" db="EMBL/GenBank/DDBJ databases">
        <title>Parelaphostrongylus tenuis whole genome reference sequence.</title>
        <authorList>
            <person name="Garwood T.J."/>
            <person name="Larsen P.A."/>
            <person name="Fountain-Jones N.M."/>
            <person name="Garbe J.R."/>
            <person name="Macchietto M.G."/>
            <person name="Kania S.A."/>
            <person name="Gerhold R.W."/>
            <person name="Richards J.E."/>
            <person name="Wolf T.M."/>
        </authorList>
    </citation>
    <scope>NUCLEOTIDE SEQUENCE</scope>
    <source>
        <strain evidence="1">MNPRO001-30</strain>
        <tissue evidence="1">Meninges</tissue>
    </source>
</reference>
<comment type="caution">
    <text evidence="1">The sequence shown here is derived from an EMBL/GenBank/DDBJ whole genome shotgun (WGS) entry which is preliminary data.</text>
</comment>
<accession>A0AAD5R0I2</accession>
<sequence length="80" mass="8923">MSQIIMVTKSIVMLFSPQQLNVYPPYPDTPKLGAELCALVTLGGTEGDQDSAERCHTAIALKNMFSISKRFECDGWEDRK</sequence>
<name>A0AAD5R0I2_PARTN</name>
<gene>
    <name evidence="1" type="ORF">KIN20_028091</name>
</gene>
<dbReference type="Proteomes" id="UP001196413">
    <property type="component" value="Unassembled WGS sequence"/>
</dbReference>
<proteinExistence type="predicted"/>
<dbReference type="EMBL" id="JAHQIW010005811">
    <property type="protein sequence ID" value="KAJ1367227.1"/>
    <property type="molecule type" value="Genomic_DNA"/>
</dbReference>
<protein>
    <submittedName>
        <fullName evidence="1">Uncharacterized protein</fullName>
    </submittedName>
</protein>
<evidence type="ECO:0000313" key="1">
    <source>
        <dbReference type="EMBL" id="KAJ1367227.1"/>
    </source>
</evidence>